<dbReference type="InterPro" id="IPR001338">
    <property type="entry name" value="Class_I_Hydrophobin"/>
</dbReference>
<accession>A0A0D2PW25</accession>
<dbReference type="Proteomes" id="UP000054270">
    <property type="component" value="Unassembled WGS sequence"/>
</dbReference>
<name>A0A0D2PW25_HYPSF</name>
<evidence type="ECO:0000313" key="8">
    <source>
        <dbReference type="EMBL" id="KJA23675.1"/>
    </source>
</evidence>
<dbReference type="OMA" id="CCNSIES"/>
<dbReference type="GO" id="GO:0009277">
    <property type="term" value="C:fungal-type cell wall"/>
    <property type="evidence" value="ECO:0007669"/>
    <property type="project" value="InterPro"/>
</dbReference>
<sequence length="111" mass="11112">MFYSTLFAVVSAASLVVSVASAPSGTTENSCNTGSLQCCNSMQASNSTTVKNILNLLGLDISLSGVDGDVGVNCSPLLGSGSACTAQPVCCNNDQFNALVVVGCTPISVNI</sequence>
<keyword evidence="3 7" id="KW-0134">Cell wall</keyword>
<dbReference type="OrthoDB" id="4225815at2759"/>
<protein>
    <recommendedName>
        <fullName evidence="7">Hydrophobin</fullName>
    </recommendedName>
</protein>
<gene>
    <name evidence="8" type="ORF">HYPSUDRAFT_162989</name>
</gene>
<reference evidence="9" key="1">
    <citation type="submission" date="2014-04" db="EMBL/GenBank/DDBJ databases">
        <title>Evolutionary Origins and Diversification of the Mycorrhizal Mutualists.</title>
        <authorList>
            <consortium name="DOE Joint Genome Institute"/>
            <consortium name="Mycorrhizal Genomics Consortium"/>
            <person name="Kohler A."/>
            <person name="Kuo A."/>
            <person name="Nagy L.G."/>
            <person name="Floudas D."/>
            <person name="Copeland A."/>
            <person name="Barry K.W."/>
            <person name="Cichocki N."/>
            <person name="Veneault-Fourrey C."/>
            <person name="LaButti K."/>
            <person name="Lindquist E.A."/>
            <person name="Lipzen A."/>
            <person name="Lundell T."/>
            <person name="Morin E."/>
            <person name="Murat C."/>
            <person name="Riley R."/>
            <person name="Ohm R."/>
            <person name="Sun H."/>
            <person name="Tunlid A."/>
            <person name="Henrissat B."/>
            <person name="Grigoriev I.V."/>
            <person name="Hibbett D.S."/>
            <person name="Martin F."/>
        </authorList>
    </citation>
    <scope>NUCLEOTIDE SEQUENCE [LARGE SCALE GENOMIC DNA]</scope>
    <source>
        <strain evidence="9">FD-334 SS-4</strain>
    </source>
</reference>
<keyword evidence="4 7" id="KW-0964">Secreted</keyword>
<evidence type="ECO:0000313" key="9">
    <source>
        <dbReference type="Proteomes" id="UP000054270"/>
    </source>
</evidence>
<dbReference type="SMART" id="SM00075">
    <property type="entry name" value="HYDRO"/>
    <property type="match status" value="1"/>
</dbReference>
<comment type="subcellular location">
    <subcellularLocation>
        <location evidence="1 7">Secreted</location>
        <location evidence="1 7">Cell wall</location>
    </subcellularLocation>
</comment>
<dbReference type="CDD" id="cd23507">
    <property type="entry name" value="hydrophobin_I"/>
    <property type="match status" value="1"/>
</dbReference>
<dbReference type="EMBL" id="KN817541">
    <property type="protein sequence ID" value="KJA23675.1"/>
    <property type="molecule type" value="Genomic_DNA"/>
</dbReference>
<dbReference type="GO" id="GO:0005199">
    <property type="term" value="F:structural constituent of cell wall"/>
    <property type="evidence" value="ECO:0007669"/>
    <property type="project" value="InterPro"/>
</dbReference>
<dbReference type="Pfam" id="PF01185">
    <property type="entry name" value="Hydrophobin"/>
    <property type="match status" value="1"/>
</dbReference>
<keyword evidence="6 7" id="KW-1015">Disulfide bond</keyword>
<evidence type="ECO:0000256" key="4">
    <source>
        <dbReference type="ARBA" id="ARBA00022525"/>
    </source>
</evidence>
<evidence type="ECO:0000256" key="6">
    <source>
        <dbReference type="ARBA" id="ARBA00023157"/>
    </source>
</evidence>
<evidence type="ECO:0000256" key="1">
    <source>
        <dbReference type="ARBA" id="ARBA00004191"/>
    </source>
</evidence>
<keyword evidence="9" id="KW-1185">Reference proteome</keyword>
<proteinExistence type="inferred from homology"/>
<evidence type="ECO:0000256" key="5">
    <source>
        <dbReference type="ARBA" id="ARBA00022729"/>
    </source>
</evidence>
<dbReference type="AlphaFoldDB" id="A0A0D2PW25"/>
<feature type="chain" id="PRO_5013984522" description="Hydrophobin" evidence="7">
    <location>
        <begin position="22"/>
        <end position="111"/>
    </location>
</feature>
<dbReference type="InterPro" id="IPR019778">
    <property type="entry name" value="Class_I_Hydrophobin_CS"/>
</dbReference>
<evidence type="ECO:0000256" key="7">
    <source>
        <dbReference type="RuleBase" id="RU365009"/>
    </source>
</evidence>
<dbReference type="STRING" id="945553.A0A0D2PW25"/>
<evidence type="ECO:0000256" key="2">
    <source>
        <dbReference type="ARBA" id="ARBA00010446"/>
    </source>
</evidence>
<organism evidence="8 9">
    <name type="scientific">Hypholoma sublateritium (strain FD-334 SS-4)</name>
    <dbReference type="NCBI Taxonomy" id="945553"/>
    <lineage>
        <taxon>Eukaryota</taxon>
        <taxon>Fungi</taxon>
        <taxon>Dikarya</taxon>
        <taxon>Basidiomycota</taxon>
        <taxon>Agaricomycotina</taxon>
        <taxon>Agaricomycetes</taxon>
        <taxon>Agaricomycetidae</taxon>
        <taxon>Agaricales</taxon>
        <taxon>Agaricineae</taxon>
        <taxon>Strophariaceae</taxon>
        <taxon>Hypholoma</taxon>
    </lineage>
</organism>
<dbReference type="PROSITE" id="PS00956">
    <property type="entry name" value="HYDROPHOBIN"/>
    <property type="match status" value="1"/>
</dbReference>
<comment type="similarity">
    <text evidence="2 7">Belongs to the fungal hydrophobin family.</text>
</comment>
<keyword evidence="5 7" id="KW-0732">Signal</keyword>
<feature type="signal peptide" evidence="7">
    <location>
        <begin position="1"/>
        <end position="21"/>
    </location>
</feature>
<evidence type="ECO:0000256" key="3">
    <source>
        <dbReference type="ARBA" id="ARBA00022512"/>
    </source>
</evidence>